<sequence>MERSLENVGAAAAKERAEEASLLGYDLSGLESEMSAAAAQQLRMAFAELKSCDHNYSTLCPFAWTPLPGESACKAPKTYIGKCEKERSFAVSQEEKQQLENECLVSWPCLKKCTRDFDAPCPEDWTEAGGGFCQAPFSYAGRCARKTNFAVMSVYVNAPRDVQRLTAQSNFSRLVCSSEKQRWSTACTAFWPCAAPCRRDFSAACPQSWTLSGDICEAPEAYSGPCSKQQAVGASPELKKRFEEKCQVLFPCKTSCAEEYAGPCTGGLTAMDTTAKGAEAEASMAETEDTCGVSFSCGAPTCMRDYSAPCPLAWTLSRDVCEAPVRLSPSAKPTPNSSSALLLN</sequence>
<keyword evidence="2" id="KW-1185">Reference proteome</keyword>
<organism evidence="2 3">
    <name type="scientific">Cyclospora cayetanensis</name>
    <dbReference type="NCBI Taxonomy" id="88456"/>
    <lineage>
        <taxon>Eukaryota</taxon>
        <taxon>Sar</taxon>
        <taxon>Alveolata</taxon>
        <taxon>Apicomplexa</taxon>
        <taxon>Conoidasida</taxon>
        <taxon>Coccidia</taxon>
        <taxon>Eucoccidiorida</taxon>
        <taxon>Eimeriorina</taxon>
        <taxon>Eimeriidae</taxon>
        <taxon>Cyclospora</taxon>
    </lineage>
</organism>
<dbReference type="Pfam" id="PF09717">
    <property type="entry name" value="CPW_WPC"/>
    <property type="match status" value="3"/>
</dbReference>
<protein>
    <submittedName>
        <fullName evidence="3">Uncharacterized protein LOC113146776</fullName>
    </submittedName>
</protein>
<dbReference type="OrthoDB" id="354293at2759"/>
<dbReference type="Proteomes" id="UP000515125">
    <property type="component" value="Unplaced"/>
</dbReference>
<dbReference type="NCBIfam" id="TIGR01492">
    <property type="entry name" value="CPW_WPC"/>
    <property type="match status" value="3"/>
</dbReference>
<dbReference type="GeneID" id="113146776"/>
<name>A0A6P6RSV8_9EIME</name>
<evidence type="ECO:0000313" key="2">
    <source>
        <dbReference type="Proteomes" id="UP000515125"/>
    </source>
</evidence>
<dbReference type="SMART" id="SM01099">
    <property type="entry name" value="CPW_WPC"/>
    <property type="match status" value="3"/>
</dbReference>
<feature type="domain" description="CPW-WPC" evidence="1">
    <location>
        <begin position="113"/>
        <end position="195"/>
    </location>
</feature>
<feature type="domain" description="CPW-WPC" evidence="1">
    <location>
        <begin position="52"/>
        <end position="111"/>
    </location>
</feature>
<accession>A0A6P6RSV8</accession>
<proteinExistence type="predicted"/>
<evidence type="ECO:0000313" key="3">
    <source>
        <dbReference type="RefSeq" id="XP_026190893.1"/>
    </source>
</evidence>
<dbReference type="InterPro" id="IPR006387">
    <property type="entry name" value="CPW_WPC_dom"/>
</dbReference>
<evidence type="ECO:0000259" key="1">
    <source>
        <dbReference type="SMART" id="SM01099"/>
    </source>
</evidence>
<reference evidence="3" key="1">
    <citation type="submission" date="2025-08" db="UniProtKB">
        <authorList>
            <consortium name="RefSeq"/>
        </authorList>
    </citation>
    <scope>IDENTIFICATION</scope>
</reference>
<feature type="domain" description="CPW-WPC" evidence="1">
    <location>
        <begin position="197"/>
        <end position="254"/>
    </location>
</feature>
<dbReference type="AlphaFoldDB" id="A0A6P6RSV8"/>
<gene>
    <name evidence="3" type="primary">LOC113146776</name>
</gene>
<dbReference type="RefSeq" id="XP_026190893.1">
    <property type="nucleotide sequence ID" value="XM_026335108.1"/>
</dbReference>